<keyword evidence="2" id="KW-1185">Reference proteome</keyword>
<comment type="caution">
    <text evidence="1">The sequence shown here is derived from an EMBL/GenBank/DDBJ whole genome shotgun (WGS) entry which is preliminary data.</text>
</comment>
<evidence type="ECO:0000313" key="1">
    <source>
        <dbReference type="EMBL" id="KAK4884941.1"/>
    </source>
</evidence>
<dbReference type="Proteomes" id="UP001353858">
    <property type="component" value="Unassembled WGS sequence"/>
</dbReference>
<gene>
    <name evidence="1" type="ORF">RN001_001212</name>
</gene>
<reference evidence="2" key="1">
    <citation type="submission" date="2023-01" db="EMBL/GenBank/DDBJ databases">
        <title>Key to firefly adult light organ development and bioluminescence: homeobox transcription factors regulate luciferase expression and transportation to peroxisome.</title>
        <authorList>
            <person name="Fu X."/>
        </authorList>
    </citation>
    <scope>NUCLEOTIDE SEQUENCE [LARGE SCALE GENOMIC DNA]</scope>
</reference>
<organism evidence="1 2">
    <name type="scientific">Aquatica leii</name>
    <dbReference type="NCBI Taxonomy" id="1421715"/>
    <lineage>
        <taxon>Eukaryota</taxon>
        <taxon>Metazoa</taxon>
        <taxon>Ecdysozoa</taxon>
        <taxon>Arthropoda</taxon>
        <taxon>Hexapoda</taxon>
        <taxon>Insecta</taxon>
        <taxon>Pterygota</taxon>
        <taxon>Neoptera</taxon>
        <taxon>Endopterygota</taxon>
        <taxon>Coleoptera</taxon>
        <taxon>Polyphaga</taxon>
        <taxon>Elateriformia</taxon>
        <taxon>Elateroidea</taxon>
        <taxon>Lampyridae</taxon>
        <taxon>Luciolinae</taxon>
        <taxon>Aquatica</taxon>
    </lineage>
</organism>
<dbReference type="AlphaFoldDB" id="A0AAN7SCL9"/>
<evidence type="ECO:0000313" key="2">
    <source>
        <dbReference type="Proteomes" id="UP001353858"/>
    </source>
</evidence>
<protein>
    <submittedName>
        <fullName evidence="1">Uncharacterized protein</fullName>
    </submittedName>
</protein>
<dbReference type="EMBL" id="JARPUR010000001">
    <property type="protein sequence ID" value="KAK4884941.1"/>
    <property type="molecule type" value="Genomic_DNA"/>
</dbReference>
<accession>A0AAN7SCL9</accession>
<name>A0AAN7SCL9_9COLE</name>
<proteinExistence type="predicted"/>
<sequence length="231" mass="26741">MFALLNYIADGKLYMANVSDIKKFDEDFIITKKYKVKFCDGHYYKAYILSLSGEAKRFRQPTTRYEDESETSTCDEQDVTQQKAKKMNLQKVAVTNFQNIASRMLDSNAIETNKLKLKVSNLKEEIAALKRENAVPKNLNIDLQQVVIEKFKNLVTTESSIHRVEETNSNDQALPGAKLNGNVHLGRGIWMQSQIFYCIYRKKKYTIFLKELAIAVFVEITIRISYEEGFY</sequence>